<proteinExistence type="predicted"/>
<sequence length="72" mass="8011">MSAKLLKNSKNLPESLSDKLQAGSHVLGTTVRSTVIELTRKHKLSVHRKGRIPSKREISLDVETLLTRPRPG</sequence>
<evidence type="ECO:0000313" key="2">
    <source>
        <dbReference type="Proteomes" id="UP000479000"/>
    </source>
</evidence>
<accession>A0A6H5G4K1</accession>
<evidence type="ECO:0000313" key="1">
    <source>
        <dbReference type="EMBL" id="CAA9997458.1"/>
    </source>
</evidence>
<dbReference type="Proteomes" id="UP000479000">
    <property type="component" value="Unassembled WGS sequence"/>
</dbReference>
<reference evidence="1 2" key="1">
    <citation type="submission" date="2020-02" db="EMBL/GenBank/DDBJ databases">
        <authorList>
            <person name="Ferguson B K."/>
        </authorList>
    </citation>
    <scope>NUCLEOTIDE SEQUENCE [LARGE SCALE GENOMIC DNA]</scope>
</reference>
<dbReference type="EMBL" id="CADCXU010005824">
    <property type="protein sequence ID" value="CAA9997458.1"/>
    <property type="molecule type" value="Genomic_DNA"/>
</dbReference>
<keyword evidence="2" id="KW-1185">Reference proteome</keyword>
<gene>
    <name evidence="1" type="ORF">NTEN_LOCUS3760</name>
</gene>
<protein>
    <submittedName>
        <fullName evidence="1">Uncharacterized protein</fullName>
    </submittedName>
</protein>
<organism evidence="1 2">
    <name type="scientific">Nesidiocoris tenuis</name>
    <dbReference type="NCBI Taxonomy" id="355587"/>
    <lineage>
        <taxon>Eukaryota</taxon>
        <taxon>Metazoa</taxon>
        <taxon>Ecdysozoa</taxon>
        <taxon>Arthropoda</taxon>
        <taxon>Hexapoda</taxon>
        <taxon>Insecta</taxon>
        <taxon>Pterygota</taxon>
        <taxon>Neoptera</taxon>
        <taxon>Paraneoptera</taxon>
        <taxon>Hemiptera</taxon>
        <taxon>Heteroptera</taxon>
        <taxon>Panheteroptera</taxon>
        <taxon>Cimicomorpha</taxon>
        <taxon>Miridae</taxon>
        <taxon>Dicyphina</taxon>
        <taxon>Nesidiocoris</taxon>
    </lineage>
</organism>
<dbReference type="AlphaFoldDB" id="A0A6H5G4K1"/>
<name>A0A6H5G4K1_9HEMI</name>